<dbReference type="InterPro" id="IPR057842">
    <property type="entry name" value="WH_MER3"/>
</dbReference>
<dbReference type="SUPFAM" id="SSF46785">
    <property type="entry name" value="Winged helix' DNA-binding domain"/>
    <property type="match status" value="1"/>
</dbReference>
<evidence type="ECO:0000259" key="5">
    <source>
        <dbReference type="PROSITE" id="PS51192"/>
    </source>
</evidence>
<evidence type="ECO:0000256" key="1">
    <source>
        <dbReference type="ARBA" id="ARBA00022741"/>
    </source>
</evidence>
<dbReference type="InterPro" id="IPR001650">
    <property type="entry name" value="Helicase_C-like"/>
</dbReference>
<dbReference type="PROSITE" id="PS51192">
    <property type="entry name" value="HELICASE_ATP_BIND_1"/>
    <property type="match status" value="2"/>
</dbReference>
<dbReference type="InterPro" id="IPR027417">
    <property type="entry name" value="P-loop_NTPase"/>
</dbReference>
<dbReference type="Proteomes" id="UP001057455">
    <property type="component" value="Unassembled WGS sequence"/>
</dbReference>
<evidence type="ECO:0000256" key="4">
    <source>
        <dbReference type="ARBA" id="ARBA00022840"/>
    </source>
</evidence>
<dbReference type="SMART" id="SM00973">
    <property type="entry name" value="Sec63"/>
    <property type="match status" value="2"/>
</dbReference>
<dbReference type="EMBL" id="BLIY01000024">
    <property type="protein sequence ID" value="GFE55676.1"/>
    <property type="molecule type" value="Genomic_DNA"/>
</dbReference>
<sequence length="2039" mass="231832">MPLPDRLMLYAHAIPYYNHALRDFAMKFTASLVDNEHDYSREISHAYRPSRAKHYGRYPFVFSAPKYFVDCPEHENTLHHNVEAKYKFANHISHPFGQHLCHRTWFPISTKRSQVGRGLVIIYIKLNVLTASTAGLDEARSHLEDVAHTDANDAEPADVGTLGWCARICEDIGEKRHLPQLRMLGHVIHALKSDNDDVVAATLVDRLGFEHAHFISQVIQFRKNLLRQWTTQLQILSQNILRNRLSQMDTADIQSLLLQYTGKGLEYHRADMFTGLSCIPPEEILNSLFAQQHINPVLGLPIYVPQKVDLNIERECNELFDKAILPPVNNPVVANDEDLIEIQSLPQWAQTAFAGIQKLNIIQSMVFNTAFQTSQNMLLSAPTGCGKTNVALLCTLQNFESFFAGGHKKGKVVYVAPMKALAAEVTSKFNKALDPLGLRVREVTGDTQIPVCDLLSIDVLITTPEKLDVITRNSNTTGTQSDDSFLTKVSCLIIDEVHLLNDVRGCVLETVVARLLRLIESTQATRRIVAISATLPNWQDVADFLRVAPEHAYYFGPEYRHVPLAQVFYGVKGRDTSETMLEICFDHVTQTLENGKQCIIFVHSRNETSSTAAKLIEMIQISPKHQGLFQPNRDLYKRFHKQLTRSNHDNISRFAEYCLSIHHAGMVRRDRDVVETMFKEGLIKVLISTSTLAWGVNLPANCVIIKGTFIGGMGVDRHLNYLELTQIMGRAGRPQFDTSGTGILITEHKNLNNYIKMQTEQLPIESQLHRHLENALNAEIVLGTVVDEADAVTWLRYTFLYVRMRKNALKYGLKSTTDEEVICKLQKIVHDAAVNLDKSKLIRYHESTGEFASTDLGRIAARYYVDFETIYNFAISLNPEISRPILPSVDSAGAPSIVTQPSITDEYIIEHLCECKEFENLLYRNDELEELTDLMSHSIFKPKRGLNHITTKISLLVEAHISRTYIKTSSLISDMNYIIQNVGRLLLAYFEVSISDTVCGPPVGDLIYKWVLMFERQVWDIQQRTRNFLHQFCRPYHASYDKNKMQVSKLPILSEATAARLSKYNLDALMELSYSELASIVKSKSEASAVQHYLRFVPYPQIDVCCRPITTRINKVNVTLTLNNSWSTRWNGKGESFYIWICSDDCILNKTRITLTANNTTDSVEMFIPQRGEEHYITLKVFSTRWLGITFEQHLRTHRLNAVEEGYTKLLKLWPMPTNTLCDGFQYKHRYLNPLQTQMFPYCLYGDDNLLVGAPTGSGKTVVAELCMFRLWRTQPEKKVVYIAPLKALAYERLKDWNHKFGSFKKVVEVTGDSRTCAREIANSDVIVTTPEKWDGISRHWKNRKYVRSIGLLVIDEVHLLGECRGAVLEAIVSRLCFITKFTETSTRLVCLSTALANPGQIADWLAVKPTKLFNFSPAVRPVACHLYIDGFPLKAYCPRMNSMNKPAFSAIMRHDMSAPVLVFVSSRRQTRTTAQDFVSLLQVKSLRWTSCNPMDKQFIDENLNVFVEHGIGIHHAGLHDSDRILIEEMFLRGDIKVLIATATLAWGVNLPAKIVIIKGTEYYDGKTKKYVDYSVTDIMQMVGRAGRRVHDKEAYAYIYTETRKVDFYKAFMFSPFPAESSFHERIIDSMNSEIASGTIANVTQVLQYLKNTFFYKRLQKNPQYYLNIELLKGCSDESTTESLLDCVISRSLQQLKELGCISTDNTDATLFEADKMLIPSVIGILSSQYYIACQTMAELTSALSHSTYYNSVFKILRIISNAKEFSEVPLRHNEDIYNMQLSSIAMMPIDAAEASNPHAKTFLLLQSRLFDLKMPIFDYNNDLKSVLDQLPRVYQAFIDLMACYRNCQNLQYAVMLYKHLTLGVNLLEQRLSFDDAALVRVKVVDVRLNRGLHGSVLSKRGNVAITSINPDVDEWYRYDVTGVNEVDVVVSISNAVFTSDVYYLTFYNECSNVLYGFKKITGPGRYSFRSSEMALAEFVMLSHRSCLYPPGPEILSLEPKVLSEIFCDDISLFSESAILLTKPKSFVTRDTILSLYAT</sequence>
<keyword evidence="2" id="KW-0378">Hydrolase</keyword>
<comment type="caution">
    <text evidence="7">The sequence shown here is derived from an EMBL/GenBank/DDBJ whole genome shotgun (WGS) entry which is preliminary data.</text>
</comment>
<evidence type="ECO:0000256" key="2">
    <source>
        <dbReference type="ARBA" id="ARBA00022801"/>
    </source>
</evidence>
<feature type="domain" description="Helicase ATP-binding" evidence="5">
    <location>
        <begin position="368"/>
        <end position="553"/>
    </location>
</feature>
<evidence type="ECO:0000313" key="7">
    <source>
        <dbReference type="EMBL" id="GFE55676.1"/>
    </source>
</evidence>
<dbReference type="FunFam" id="3.40.50.300:FF:003287">
    <property type="entry name" value="U5 small nuclear ribonucleoprotein 200 kDa helicase"/>
    <property type="match status" value="1"/>
</dbReference>
<dbReference type="GO" id="GO:0003676">
    <property type="term" value="F:nucleic acid binding"/>
    <property type="evidence" value="ECO:0007669"/>
    <property type="project" value="InterPro"/>
</dbReference>
<dbReference type="InterPro" id="IPR014001">
    <property type="entry name" value="Helicase_ATP-bd"/>
</dbReference>
<feature type="domain" description="Helicase C-terminal" evidence="6">
    <location>
        <begin position="587"/>
        <end position="776"/>
    </location>
</feature>
<feature type="domain" description="Helicase C-terminal" evidence="6">
    <location>
        <begin position="1451"/>
        <end position="1647"/>
    </location>
</feature>
<dbReference type="InterPro" id="IPR004179">
    <property type="entry name" value="Sec63-dom"/>
</dbReference>
<reference evidence="7" key="1">
    <citation type="submission" date="2019-12" db="EMBL/GenBank/DDBJ databases">
        <title>Genome sequence of Babesia ovis.</title>
        <authorList>
            <person name="Yamagishi J."/>
            <person name="Sevinc F."/>
            <person name="Xuan X."/>
        </authorList>
    </citation>
    <scope>NUCLEOTIDE SEQUENCE</scope>
    <source>
        <strain evidence="7">Selcuk</strain>
    </source>
</reference>
<dbReference type="InterPro" id="IPR036390">
    <property type="entry name" value="WH_DNA-bd_sf"/>
</dbReference>
<dbReference type="GO" id="GO:0016787">
    <property type="term" value="F:hydrolase activity"/>
    <property type="evidence" value="ECO:0007669"/>
    <property type="project" value="UniProtKB-KW"/>
</dbReference>
<dbReference type="Gene3D" id="1.10.10.10">
    <property type="entry name" value="Winged helix-like DNA-binding domain superfamily/Winged helix DNA-binding domain"/>
    <property type="match status" value="2"/>
</dbReference>
<dbReference type="Pfam" id="PF02889">
    <property type="entry name" value="Sec63"/>
    <property type="match status" value="2"/>
</dbReference>
<dbReference type="InterPro" id="IPR035892">
    <property type="entry name" value="C2_domain_sf"/>
</dbReference>
<evidence type="ECO:0000313" key="8">
    <source>
        <dbReference type="Proteomes" id="UP001057455"/>
    </source>
</evidence>
<keyword evidence="3 7" id="KW-0347">Helicase</keyword>
<keyword evidence="1" id="KW-0547">Nucleotide-binding</keyword>
<dbReference type="InterPro" id="IPR011545">
    <property type="entry name" value="DEAD/DEAH_box_helicase_dom"/>
</dbReference>
<dbReference type="InterPro" id="IPR050474">
    <property type="entry name" value="Hel308_SKI2-like"/>
</dbReference>
<dbReference type="SMART" id="SM00487">
    <property type="entry name" value="DEXDc"/>
    <property type="match status" value="2"/>
</dbReference>
<gene>
    <name evidence="7" type="ORF">BaOVIS_030800</name>
</gene>
<evidence type="ECO:0000259" key="6">
    <source>
        <dbReference type="PROSITE" id="PS51194"/>
    </source>
</evidence>
<name>A0A9W5WW72_BABOV</name>
<dbReference type="SUPFAM" id="SSF52540">
    <property type="entry name" value="P-loop containing nucleoside triphosphate hydrolases"/>
    <property type="match status" value="2"/>
</dbReference>
<dbReference type="Pfam" id="PF00271">
    <property type="entry name" value="Helicase_C"/>
    <property type="match status" value="2"/>
</dbReference>
<dbReference type="SUPFAM" id="SSF158702">
    <property type="entry name" value="Sec63 N-terminal domain-like"/>
    <property type="match status" value="2"/>
</dbReference>
<dbReference type="OrthoDB" id="5575at2759"/>
<keyword evidence="8" id="KW-1185">Reference proteome</keyword>
<dbReference type="InterPro" id="IPR003593">
    <property type="entry name" value="AAA+_ATPase"/>
</dbReference>
<dbReference type="Gene3D" id="3.40.50.300">
    <property type="entry name" value="P-loop containing nucleotide triphosphate hydrolases"/>
    <property type="match status" value="4"/>
</dbReference>
<feature type="domain" description="Helicase ATP-binding" evidence="5">
    <location>
        <begin position="1241"/>
        <end position="1414"/>
    </location>
</feature>
<keyword evidence="4" id="KW-0067">ATP-binding</keyword>
<accession>A0A9W5WW72</accession>
<dbReference type="PANTHER" id="PTHR47961:SF13">
    <property type="entry name" value="ACTIVATING SIGNAL COINTEGRATOR 1 COMPLEX SUBUNIT 3"/>
    <property type="match status" value="1"/>
</dbReference>
<dbReference type="Pfam" id="PF23445">
    <property type="entry name" value="WHD_SNRNP200"/>
    <property type="match status" value="2"/>
</dbReference>
<evidence type="ECO:0000256" key="3">
    <source>
        <dbReference type="ARBA" id="ARBA00022806"/>
    </source>
</evidence>
<organism evidence="7 8">
    <name type="scientific">Babesia ovis</name>
    <dbReference type="NCBI Taxonomy" id="5869"/>
    <lineage>
        <taxon>Eukaryota</taxon>
        <taxon>Sar</taxon>
        <taxon>Alveolata</taxon>
        <taxon>Apicomplexa</taxon>
        <taxon>Aconoidasida</taxon>
        <taxon>Piroplasmida</taxon>
        <taxon>Babesiidae</taxon>
        <taxon>Babesia</taxon>
    </lineage>
</organism>
<dbReference type="FunFam" id="1.10.10.10:FF:000012">
    <property type="entry name" value="U5 small nuclear ribonucleoprotein helicase"/>
    <property type="match status" value="2"/>
</dbReference>
<dbReference type="PIRSF" id="PIRSF039073">
    <property type="entry name" value="BRR2"/>
    <property type="match status" value="1"/>
</dbReference>
<dbReference type="InterPro" id="IPR036388">
    <property type="entry name" value="WH-like_DNA-bd_sf"/>
</dbReference>
<dbReference type="Gene3D" id="2.60.40.150">
    <property type="entry name" value="C2 domain"/>
    <property type="match status" value="1"/>
</dbReference>
<dbReference type="GO" id="GO:0005524">
    <property type="term" value="F:ATP binding"/>
    <property type="evidence" value="ECO:0007669"/>
    <property type="project" value="UniProtKB-KW"/>
</dbReference>
<dbReference type="Pfam" id="PF00270">
    <property type="entry name" value="DEAD"/>
    <property type="match status" value="2"/>
</dbReference>
<dbReference type="SMART" id="SM00490">
    <property type="entry name" value="HELICc"/>
    <property type="match status" value="2"/>
</dbReference>
<proteinExistence type="predicted"/>
<dbReference type="CDD" id="cd18795">
    <property type="entry name" value="SF2_C_Ski2"/>
    <property type="match status" value="2"/>
</dbReference>
<dbReference type="SMART" id="SM00382">
    <property type="entry name" value="AAA"/>
    <property type="match status" value="2"/>
</dbReference>
<dbReference type="Gene3D" id="1.10.3380.10">
    <property type="entry name" value="Sec63 N-terminal domain-like domain"/>
    <property type="match status" value="2"/>
</dbReference>
<dbReference type="PANTHER" id="PTHR47961">
    <property type="entry name" value="DNA POLYMERASE THETA, PUTATIVE (AFU_ORTHOLOGUE AFUA_1G05260)-RELATED"/>
    <property type="match status" value="1"/>
</dbReference>
<dbReference type="PROSITE" id="PS51194">
    <property type="entry name" value="HELICASE_CTER"/>
    <property type="match status" value="2"/>
</dbReference>
<protein>
    <submittedName>
        <fullName evidence="7">DEAD-box helicase</fullName>
    </submittedName>
</protein>
<dbReference type="GO" id="GO:0004386">
    <property type="term" value="F:helicase activity"/>
    <property type="evidence" value="ECO:0007669"/>
    <property type="project" value="UniProtKB-KW"/>
</dbReference>